<dbReference type="RefSeq" id="WP_320380441.1">
    <property type="nucleotide sequence ID" value="NZ_JAWDIQ010000002.1"/>
</dbReference>
<sequence length="162" mass="18783">MNTFYNGYYVPVIWGAAFYPYRCYDNPHSLISCGRNEYIDYPHVYRKDCAYPQRTTMYAETQRQFPEVDPKLLHESANISRKLMQDATLVLNRFASSLEFGKQVMTAAQESKTEEVLRLIKSTGADSASEVHFNPDSLRVKFESKTSQDADCCQLLIILKWR</sequence>
<gene>
    <name evidence="1" type="ORF">RWD45_15090</name>
</gene>
<protein>
    <recommendedName>
        <fullName evidence="3">Spore coat protein</fullName>
    </recommendedName>
</protein>
<dbReference type="Pfam" id="PF26344">
    <property type="entry name" value="YuzC"/>
    <property type="match status" value="1"/>
</dbReference>
<evidence type="ECO:0000313" key="1">
    <source>
        <dbReference type="EMBL" id="MDY0409651.1"/>
    </source>
</evidence>
<proteinExistence type="predicted"/>
<dbReference type="EMBL" id="JAWDIQ010000002">
    <property type="protein sequence ID" value="MDY0409651.1"/>
    <property type="molecule type" value="Genomic_DNA"/>
</dbReference>
<dbReference type="Proteomes" id="UP001275315">
    <property type="component" value="Unassembled WGS sequence"/>
</dbReference>
<comment type="caution">
    <text evidence="1">The sequence shown here is derived from an EMBL/GenBank/DDBJ whole genome shotgun (WGS) entry which is preliminary data.</text>
</comment>
<evidence type="ECO:0008006" key="3">
    <source>
        <dbReference type="Google" id="ProtNLM"/>
    </source>
</evidence>
<evidence type="ECO:0000313" key="2">
    <source>
        <dbReference type="Proteomes" id="UP001275315"/>
    </source>
</evidence>
<name>A0ABU5CTJ8_9BACI</name>
<keyword evidence="2" id="KW-1185">Reference proteome</keyword>
<dbReference type="InterPro" id="IPR058870">
    <property type="entry name" value="YuzC"/>
</dbReference>
<accession>A0ABU5CTJ8</accession>
<organism evidence="1 2">
    <name type="scientific">Paracerasibacillus soli</name>
    <dbReference type="NCBI Taxonomy" id="480284"/>
    <lineage>
        <taxon>Bacteria</taxon>
        <taxon>Bacillati</taxon>
        <taxon>Bacillota</taxon>
        <taxon>Bacilli</taxon>
        <taxon>Bacillales</taxon>
        <taxon>Bacillaceae</taxon>
        <taxon>Paracerasibacillus</taxon>
    </lineage>
</organism>
<reference evidence="1 2" key="1">
    <citation type="submission" date="2023-10" db="EMBL/GenBank/DDBJ databases">
        <title>Virgibacillus soli CC-YMP-6 genome.</title>
        <authorList>
            <person name="Miliotis G."/>
            <person name="Sengupta P."/>
            <person name="Hameed A."/>
            <person name="Chuvochina M."/>
            <person name="Mcdonagh F."/>
            <person name="Simpson A.C."/>
            <person name="Singh N.K."/>
            <person name="Rekha P.D."/>
            <person name="Raman K."/>
            <person name="Hugenholtz P."/>
            <person name="Venkateswaran K."/>
        </authorList>
    </citation>
    <scope>NUCLEOTIDE SEQUENCE [LARGE SCALE GENOMIC DNA]</scope>
    <source>
        <strain evidence="1 2">CC-YMP-6</strain>
    </source>
</reference>